<dbReference type="AlphaFoldDB" id="A0A7J3SLD5"/>
<protein>
    <recommendedName>
        <fullName evidence="7">Type II secretion system protein GspF domain-containing protein</fullName>
    </recommendedName>
</protein>
<sequence length="297" mass="32735">MKYKKNISESGVYDFGNKYILSSLVAGIVIYFASWFIFSRYLSGLFKDSRLASEGIYIILSSATISLIVAHIPFALKTRKIVSNASKAMKGMVLLLDTVSVGVKTGSTIVESLQRASISVTSEELRKRIKIALAEIELGEGFDKAVYDMVKGLPKTVSESLKVLIPASRGGSSASTVLQLARDFVRKLMMFDEVRKTSLSLYLYIALISIGIFEVGGVFLLYLSGSMATAAQGSIEIFSVNYAQTWLFLYSTGILLSIFSSLFSAKVIRGRIKLYADYLEVFLTINYIIMGIIPLFL</sequence>
<evidence type="ECO:0000256" key="3">
    <source>
        <dbReference type="ARBA" id="ARBA00022692"/>
    </source>
</evidence>
<evidence type="ECO:0000256" key="6">
    <source>
        <dbReference type="SAM" id="Phobius"/>
    </source>
</evidence>
<comment type="subcellular location">
    <subcellularLocation>
        <location evidence="1">Cell membrane</location>
        <topology evidence="1">Multi-pass membrane protein</topology>
    </subcellularLocation>
</comment>
<evidence type="ECO:0000256" key="1">
    <source>
        <dbReference type="ARBA" id="ARBA00004651"/>
    </source>
</evidence>
<dbReference type="Pfam" id="PF00482">
    <property type="entry name" value="T2SSF"/>
    <property type="match status" value="1"/>
</dbReference>
<evidence type="ECO:0000256" key="4">
    <source>
        <dbReference type="ARBA" id="ARBA00022989"/>
    </source>
</evidence>
<feature type="domain" description="Type II secretion system protein GspF" evidence="7">
    <location>
        <begin position="96"/>
        <end position="213"/>
    </location>
</feature>
<feature type="transmembrane region" description="Helical" evidence="6">
    <location>
        <begin position="243"/>
        <end position="263"/>
    </location>
</feature>
<organism evidence="8">
    <name type="scientific">Fervidicoccus fontis</name>
    <dbReference type="NCBI Taxonomy" id="683846"/>
    <lineage>
        <taxon>Archaea</taxon>
        <taxon>Thermoproteota</taxon>
        <taxon>Thermoprotei</taxon>
        <taxon>Fervidicoccales</taxon>
        <taxon>Fervidicoccaceae</taxon>
        <taxon>Fervidicoccus</taxon>
    </lineage>
</organism>
<evidence type="ECO:0000256" key="5">
    <source>
        <dbReference type="ARBA" id="ARBA00023136"/>
    </source>
</evidence>
<dbReference type="EMBL" id="DTLS01000057">
    <property type="protein sequence ID" value="HGZ59998.1"/>
    <property type="molecule type" value="Genomic_DNA"/>
</dbReference>
<feature type="transmembrane region" description="Helical" evidence="6">
    <location>
        <begin position="199"/>
        <end position="223"/>
    </location>
</feature>
<feature type="transmembrane region" description="Helical" evidence="6">
    <location>
        <begin position="55"/>
        <end position="76"/>
    </location>
</feature>
<accession>A0A7J3SLD5</accession>
<keyword evidence="3 6" id="KW-0812">Transmembrane</keyword>
<keyword evidence="4 6" id="KW-1133">Transmembrane helix</keyword>
<gene>
    <name evidence="8" type="ORF">ENW83_02165</name>
</gene>
<keyword evidence="5 6" id="KW-0472">Membrane</keyword>
<evidence type="ECO:0000256" key="2">
    <source>
        <dbReference type="ARBA" id="ARBA00022475"/>
    </source>
</evidence>
<comment type="caution">
    <text evidence="8">The sequence shown here is derived from an EMBL/GenBank/DDBJ whole genome shotgun (WGS) entry which is preliminary data.</text>
</comment>
<dbReference type="GO" id="GO:0005886">
    <property type="term" value="C:plasma membrane"/>
    <property type="evidence" value="ECO:0007669"/>
    <property type="project" value="UniProtKB-SubCell"/>
</dbReference>
<feature type="transmembrane region" description="Helical" evidence="6">
    <location>
        <begin position="275"/>
        <end position="296"/>
    </location>
</feature>
<name>A0A7J3SLD5_9CREN</name>
<dbReference type="InterPro" id="IPR018076">
    <property type="entry name" value="T2SS_GspF_dom"/>
</dbReference>
<reference evidence="8" key="1">
    <citation type="journal article" date="2020" name="mSystems">
        <title>Genome- and Community-Level Interaction Insights into Carbon Utilization and Element Cycling Functions of Hydrothermarchaeota in Hydrothermal Sediment.</title>
        <authorList>
            <person name="Zhou Z."/>
            <person name="Liu Y."/>
            <person name="Xu W."/>
            <person name="Pan J."/>
            <person name="Luo Z.H."/>
            <person name="Li M."/>
        </authorList>
    </citation>
    <scope>NUCLEOTIDE SEQUENCE [LARGE SCALE GENOMIC DNA]</scope>
    <source>
        <strain evidence="8">SpSt-885</strain>
    </source>
</reference>
<feature type="transmembrane region" description="Helical" evidence="6">
    <location>
        <begin position="20"/>
        <end position="43"/>
    </location>
</feature>
<evidence type="ECO:0000313" key="8">
    <source>
        <dbReference type="EMBL" id="HGZ59998.1"/>
    </source>
</evidence>
<keyword evidence="2" id="KW-1003">Cell membrane</keyword>
<proteinExistence type="predicted"/>
<evidence type="ECO:0000259" key="7">
    <source>
        <dbReference type="Pfam" id="PF00482"/>
    </source>
</evidence>